<comment type="catalytic activity">
    <reaction evidence="11">
        <text>DNA(n) + a 2'-deoxyribonucleoside 5'-triphosphate = DNA(n+1) + diphosphate</text>
        <dbReference type="Rhea" id="RHEA:22508"/>
        <dbReference type="Rhea" id="RHEA-COMP:17339"/>
        <dbReference type="Rhea" id="RHEA-COMP:17340"/>
        <dbReference type="ChEBI" id="CHEBI:33019"/>
        <dbReference type="ChEBI" id="CHEBI:61560"/>
        <dbReference type="ChEBI" id="CHEBI:173112"/>
        <dbReference type="EC" id="2.7.7.7"/>
    </reaction>
</comment>
<proteinExistence type="inferred from homology"/>
<organism evidence="14 15">
    <name type="scientific">Suilimivivens aceti</name>
    <dbReference type="NCBI Taxonomy" id="2981774"/>
    <lineage>
        <taxon>Bacteria</taxon>
        <taxon>Bacillati</taxon>
        <taxon>Bacillota</taxon>
        <taxon>Clostridia</taxon>
        <taxon>Lachnospirales</taxon>
        <taxon>Lachnospiraceae</taxon>
        <taxon>Suilimivivens</taxon>
    </lineage>
</organism>
<dbReference type="SUPFAM" id="SSF48019">
    <property type="entry name" value="post-AAA+ oligomerization domain-like"/>
    <property type="match status" value="1"/>
</dbReference>
<name>A0ABT2T0U6_9FIRM</name>
<dbReference type="SMART" id="SM00382">
    <property type="entry name" value="AAA"/>
    <property type="match status" value="1"/>
</dbReference>
<evidence type="ECO:0000256" key="9">
    <source>
        <dbReference type="ARBA" id="ARBA00022840"/>
    </source>
</evidence>
<dbReference type="InterPro" id="IPR003593">
    <property type="entry name" value="AAA+_ATPase"/>
</dbReference>
<evidence type="ECO:0000256" key="8">
    <source>
        <dbReference type="ARBA" id="ARBA00022833"/>
    </source>
</evidence>
<keyword evidence="10" id="KW-0239">DNA-directed DNA polymerase</keyword>
<dbReference type="SUPFAM" id="SSF52540">
    <property type="entry name" value="P-loop containing nucleoside triphosphate hydrolases"/>
    <property type="match status" value="1"/>
</dbReference>
<evidence type="ECO:0000313" key="14">
    <source>
        <dbReference type="EMBL" id="MCU6743865.1"/>
    </source>
</evidence>
<dbReference type="GO" id="GO:0003887">
    <property type="term" value="F:DNA-directed DNA polymerase activity"/>
    <property type="evidence" value="ECO:0007669"/>
    <property type="project" value="UniProtKB-EC"/>
</dbReference>
<dbReference type="InterPro" id="IPR012763">
    <property type="entry name" value="DNA_pol_III_sug/sutau_N"/>
</dbReference>
<dbReference type="Proteomes" id="UP001652432">
    <property type="component" value="Unassembled WGS sequence"/>
</dbReference>
<dbReference type="CDD" id="cd18137">
    <property type="entry name" value="HLD_clamp_pol_III_gamma_tau"/>
    <property type="match status" value="1"/>
</dbReference>
<gene>
    <name evidence="14" type="primary">dnaX</name>
    <name evidence="14" type="ORF">OCV77_05055</name>
</gene>
<evidence type="ECO:0000259" key="13">
    <source>
        <dbReference type="SMART" id="SM00382"/>
    </source>
</evidence>
<keyword evidence="6" id="KW-0479">Metal-binding</keyword>
<keyword evidence="8" id="KW-0862">Zinc</keyword>
<dbReference type="Pfam" id="PF22608">
    <property type="entry name" value="DNAX_ATPase_lid"/>
    <property type="match status" value="1"/>
</dbReference>
<reference evidence="14 15" key="1">
    <citation type="journal article" date="2021" name="ISME Commun">
        <title>Automated analysis of genomic sequences facilitates high-throughput and comprehensive description of bacteria.</title>
        <authorList>
            <person name="Hitch T.C.A."/>
        </authorList>
    </citation>
    <scope>NUCLEOTIDE SEQUENCE [LARGE SCALE GENOMIC DNA]</scope>
    <source>
        <strain evidence="14 15">Sanger_18</strain>
    </source>
</reference>
<dbReference type="InterPro" id="IPR027417">
    <property type="entry name" value="P-loop_NTPase"/>
</dbReference>
<dbReference type="InterPro" id="IPR008921">
    <property type="entry name" value="DNA_pol3_clamp-load_cplx_C"/>
</dbReference>
<evidence type="ECO:0000256" key="4">
    <source>
        <dbReference type="ARBA" id="ARBA00022695"/>
    </source>
</evidence>
<dbReference type="InterPro" id="IPR050238">
    <property type="entry name" value="DNA_Rep/Repair_Clamp_Loader"/>
</dbReference>
<evidence type="ECO:0000256" key="6">
    <source>
        <dbReference type="ARBA" id="ARBA00022723"/>
    </source>
</evidence>
<evidence type="ECO:0000256" key="1">
    <source>
        <dbReference type="ARBA" id="ARBA00006360"/>
    </source>
</evidence>
<keyword evidence="5" id="KW-0235">DNA replication</keyword>
<comment type="caution">
    <text evidence="14">The sequence shown here is derived from an EMBL/GenBank/DDBJ whole genome shotgun (WGS) entry which is preliminary data.</text>
</comment>
<accession>A0ABT2T0U6</accession>
<dbReference type="EMBL" id="JAOQKJ010000003">
    <property type="protein sequence ID" value="MCU6743865.1"/>
    <property type="molecule type" value="Genomic_DNA"/>
</dbReference>
<dbReference type="PANTHER" id="PTHR11669:SF0">
    <property type="entry name" value="PROTEIN STICHEL-LIKE 2"/>
    <property type="match status" value="1"/>
</dbReference>
<dbReference type="InterPro" id="IPR022754">
    <property type="entry name" value="DNA_pol_III_gamma-3"/>
</dbReference>
<dbReference type="Gene3D" id="1.10.8.60">
    <property type="match status" value="1"/>
</dbReference>
<evidence type="ECO:0000256" key="11">
    <source>
        <dbReference type="ARBA" id="ARBA00049244"/>
    </source>
</evidence>
<sequence>MSYTALYRKFRPTVFEDVKGQEHIVTTLKNQIRADRIGHAYLFCGTRGTGKTTIAKIFAKAVNCEHPVDGSPCGECETCKAIAAGASMNVIEIDAASNNGVDNIREIVEEVAYSPAAGKYKVYIIDEVHMLSIGAFNALLKTLEEPPSYVIFILATTEVHKIPITILSRCQRYDFRRITIDTIADRIRELTGIEKVPIEDKAIRYIAKTADGSMRDALSLLDQCIAFHFGQELTYDKVLDVLGAVDTEVFSRLLRAVLEEDVSKTLAILEEMVVQGRELTQFVTDFTWYLRNLLLLKTADGIEDIIDMSTDNLNHLKEEAELTDYDRIMRYIRVLSDLSGQIRYAAQKRVLIEIALIKLCRPQMEVDTSSLSERIRDLEEKLEKGIVQTIPAKGGSSPQQSTAQPEPQAPLPEAVPEDIRMVAGKWSVAISELPNPMKTYLKGAYPSLSEDGKLMVVLGDGLPFDYFRQEGHKEELEKHLSGYAGKAMEVVIKNAQAGRNPEAVFPNLTRLISDNIQIEIEEEEEPEEDPLEEEF</sequence>
<keyword evidence="4 14" id="KW-0548">Nucleotidyltransferase</keyword>
<comment type="similarity">
    <text evidence="1">Belongs to the DnaX/STICHEL family.</text>
</comment>
<keyword evidence="3 14" id="KW-0808">Transferase</keyword>
<keyword evidence="7" id="KW-0547">Nucleotide-binding</keyword>
<dbReference type="NCBIfam" id="TIGR02397">
    <property type="entry name" value="dnaX_nterm"/>
    <property type="match status" value="1"/>
</dbReference>
<evidence type="ECO:0000256" key="12">
    <source>
        <dbReference type="SAM" id="MobiDB-lite"/>
    </source>
</evidence>
<evidence type="ECO:0000313" key="15">
    <source>
        <dbReference type="Proteomes" id="UP001652432"/>
    </source>
</evidence>
<dbReference type="InterPro" id="IPR045085">
    <property type="entry name" value="HLD_clamp_pol_III_gamma_tau"/>
</dbReference>
<feature type="domain" description="AAA+ ATPase" evidence="13">
    <location>
        <begin position="37"/>
        <end position="179"/>
    </location>
</feature>
<dbReference type="PANTHER" id="PTHR11669">
    <property type="entry name" value="REPLICATION FACTOR C / DNA POLYMERASE III GAMMA-TAU SUBUNIT"/>
    <property type="match status" value="1"/>
</dbReference>
<evidence type="ECO:0000256" key="7">
    <source>
        <dbReference type="ARBA" id="ARBA00022741"/>
    </source>
</evidence>
<evidence type="ECO:0000256" key="3">
    <source>
        <dbReference type="ARBA" id="ARBA00022679"/>
    </source>
</evidence>
<keyword evidence="9" id="KW-0067">ATP-binding</keyword>
<dbReference type="Pfam" id="PF13177">
    <property type="entry name" value="DNA_pol3_delta2"/>
    <property type="match status" value="1"/>
</dbReference>
<dbReference type="Gene3D" id="1.20.272.10">
    <property type="match status" value="1"/>
</dbReference>
<protein>
    <recommendedName>
        <fullName evidence="2">DNA-directed DNA polymerase</fullName>
        <ecNumber evidence="2">2.7.7.7</ecNumber>
    </recommendedName>
</protein>
<dbReference type="EC" id="2.7.7.7" evidence="2"/>
<dbReference type="NCBIfam" id="NF004046">
    <property type="entry name" value="PRK05563.1"/>
    <property type="match status" value="1"/>
</dbReference>
<evidence type="ECO:0000256" key="10">
    <source>
        <dbReference type="ARBA" id="ARBA00022932"/>
    </source>
</evidence>
<feature type="region of interest" description="Disordered" evidence="12">
    <location>
        <begin position="389"/>
        <end position="411"/>
    </location>
</feature>
<evidence type="ECO:0000256" key="5">
    <source>
        <dbReference type="ARBA" id="ARBA00022705"/>
    </source>
</evidence>
<dbReference type="RefSeq" id="WP_118799397.1">
    <property type="nucleotide sequence ID" value="NZ_JAOQKJ010000003.1"/>
</dbReference>
<dbReference type="Pfam" id="PF12169">
    <property type="entry name" value="DNA_pol3_gamma3"/>
    <property type="match status" value="1"/>
</dbReference>
<dbReference type="Gene3D" id="3.40.50.300">
    <property type="entry name" value="P-loop containing nucleotide triphosphate hydrolases"/>
    <property type="match status" value="1"/>
</dbReference>
<evidence type="ECO:0000256" key="2">
    <source>
        <dbReference type="ARBA" id="ARBA00012417"/>
    </source>
</evidence>
<keyword evidence="15" id="KW-1185">Reference proteome</keyword>
<dbReference type="CDD" id="cd00009">
    <property type="entry name" value="AAA"/>
    <property type="match status" value="1"/>
</dbReference>